<dbReference type="AlphaFoldDB" id="A0A1V0NTS5"/>
<evidence type="ECO:0000256" key="10">
    <source>
        <dbReference type="ARBA" id="ARBA00023315"/>
    </source>
</evidence>
<feature type="domain" description="Ketosynthase family 3 (KS3)" evidence="17">
    <location>
        <begin position="2"/>
        <end position="405"/>
    </location>
</feature>
<evidence type="ECO:0000256" key="15">
    <source>
        <dbReference type="PIRSR" id="PIRSR000447-1"/>
    </source>
</evidence>
<evidence type="ECO:0000256" key="9">
    <source>
        <dbReference type="ARBA" id="ARBA00023160"/>
    </source>
</evidence>
<dbReference type="RefSeq" id="WP_011675907.1">
    <property type="nucleotide sequence ID" value="NZ_CP015900.2"/>
</dbReference>
<dbReference type="SUPFAM" id="SSF53901">
    <property type="entry name" value="Thiolase-like"/>
    <property type="match status" value="2"/>
</dbReference>
<keyword evidence="9 14" id="KW-0275">Fatty acid biosynthesis</keyword>
<dbReference type="Proteomes" id="UP000663552">
    <property type="component" value="Chromosome"/>
</dbReference>
<evidence type="ECO:0000256" key="5">
    <source>
        <dbReference type="ARBA" id="ARBA00022516"/>
    </source>
</evidence>
<reference evidence="18 20" key="1">
    <citation type="journal article" date="2017" name="BMC Genomics">
        <title>Comparative and functional genomics of the Lactococcus lactis taxon; insights into evolution and niche adaptation.</title>
        <authorList>
            <person name="Kelleher P."/>
            <person name="Bottacini F."/>
            <person name="Mahony J."/>
            <person name="Kilcawley K.N."/>
            <person name="van Sinderen D."/>
        </authorList>
    </citation>
    <scope>NUCLEOTIDE SEQUENCE [LARGE SCALE GENOMIC DNA]</scope>
    <source>
        <strain evidence="18 20">JM3</strain>
    </source>
</reference>
<feature type="active site" description="For beta-ketoacyl synthase activity" evidence="15">
    <location>
        <position position="164"/>
    </location>
</feature>
<evidence type="ECO:0000256" key="2">
    <source>
        <dbReference type="ARBA" id="ARBA00008467"/>
    </source>
</evidence>
<dbReference type="Pfam" id="PF00109">
    <property type="entry name" value="ketoacyl-synt"/>
    <property type="match status" value="1"/>
</dbReference>
<accession>A0A1V0NTS5</accession>
<evidence type="ECO:0000256" key="8">
    <source>
        <dbReference type="ARBA" id="ARBA00023098"/>
    </source>
</evidence>
<evidence type="ECO:0000256" key="3">
    <source>
        <dbReference type="ARBA" id="ARBA00012356"/>
    </source>
</evidence>
<evidence type="ECO:0000313" key="21">
    <source>
        <dbReference type="Proteomes" id="UP000663552"/>
    </source>
</evidence>
<evidence type="ECO:0000256" key="16">
    <source>
        <dbReference type="RuleBase" id="RU003694"/>
    </source>
</evidence>
<dbReference type="NCBIfam" id="TIGR03150">
    <property type="entry name" value="fabF"/>
    <property type="match status" value="1"/>
</dbReference>
<dbReference type="PANTHER" id="PTHR11712:SF336">
    <property type="entry name" value="3-OXOACYL-[ACYL-CARRIER-PROTEIN] SYNTHASE, MITOCHONDRIAL"/>
    <property type="match status" value="1"/>
</dbReference>
<gene>
    <name evidence="18" type="primary">fabF</name>
    <name evidence="19" type="ORF">LL1196_0842</name>
    <name evidence="18" type="ORF">LLJM3_0767</name>
</gene>
<comment type="function">
    <text evidence="11 14">Involved in the type II fatty acid elongation cycle. Catalyzes the elongation of a wide range of acyl-ACP by the addition of two carbons from malonyl-ACP to an acyl acceptor. Can efficiently catalyze the conversion of palmitoleoyl-ACP (cis-hexadec-9-enoyl-ACP) to cis-vaccenoyl-ACP (cis-octadec-11-enoyl-ACP), an essential step in the thermal regulation of fatty acid composition.</text>
</comment>
<evidence type="ECO:0000256" key="1">
    <source>
        <dbReference type="ARBA" id="ARBA00005194"/>
    </source>
</evidence>
<dbReference type="FunFam" id="3.40.47.10:FF:000018">
    <property type="entry name" value="3-oxoacyl-[acyl-carrier-protein] synthase 2"/>
    <property type="match status" value="1"/>
</dbReference>
<keyword evidence="5 14" id="KW-0444">Lipid biosynthesis</keyword>
<comment type="catalytic activity">
    <reaction evidence="12 14">
        <text>(9Z)-hexadecenoyl-[ACP] + malonyl-[ACP] + H(+) = 3-oxo-(11Z)-octadecenoyl-[ACP] + holo-[ACP] + CO2</text>
        <dbReference type="Rhea" id="RHEA:55040"/>
        <dbReference type="Rhea" id="RHEA-COMP:9623"/>
        <dbReference type="Rhea" id="RHEA-COMP:9685"/>
        <dbReference type="Rhea" id="RHEA-COMP:10800"/>
        <dbReference type="Rhea" id="RHEA-COMP:14074"/>
        <dbReference type="ChEBI" id="CHEBI:15378"/>
        <dbReference type="ChEBI" id="CHEBI:16526"/>
        <dbReference type="ChEBI" id="CHEBI:64479"/>
        <dbReference type="ChEBI" id="CHEBI:78449"/>
        <dbReference type="ChEBI" id="CHEBI:83989"/>
        <dbReference type="ChEBI" id="CHEBI:138538"/>
        <dbReference type="EC" id="2.3.1.179"/>
    </reaction>
</comment>
<dbReference type="PIRSF" id="PIRSF000447">
    <property type="entry name" value="KAS_II"/>
    <property type="match status" value="1"/>
</dbReference>
<proteinExistence type="inferred from homology"/>
<evidence type="ECO:0000313" key="18">
    <source>
        <dbReference type="EMBL" id="ARE22972.1"/>
    </source>
</evidence>
<dbReference type="SMART" id="SM00825">
    <property type="entry name" value="PKS_KS"/>
    <property type="match status" value="1"/>
</dbReference>
<evidence type="ECO:0000256" key="4">
    <source>
        <dbReference type="ARBA" id="ARBA00014657"/>
    </source>
</evidence>
<keyword evidence="10 14" id="KW-0012">Acyltransferase</keyword>
<keyword evidence="8" id="KW-0443">Lipid metabolism</keyword>
<dbReference type="PROSITE" id="PS52004">
    <property type="entry name" value="KS3_2"/>
    <property type="match status" value="1"/>
</dbReference>
<organism evidence="19 21">
    <name type="scientific">Lactococcus lactis subsp. cremoris</name>
    <name type="common">Streptococcus cremoris</name>
    <dbReference type="NCBI Taxonomy" id="1359"/>
    <lineage>
        <taxon>Bacteria</taxon>
        <taxon>Bacillati</taxon>
        <taxon>Bacillota</taxon>
        <taxon>Bacilli</taxon>
        <taxon>Lactobacillales</taxon>
        <taxon>Streptococcaceae</taxon>
        <taxon>Lactococcus</taxon>
    </lineage>
</organism>
<dbReference type="Pfam" id="PF02801">
    <property type="entry name" value="Ketoacyl-synt_C"/>
    <property type="match status" value="1"/>
</dbReference>
<evidence type="ECO:0000256" key="7">
    <source>
        <dbReference type="ARBA" id="ARBA00022832"/>
    </source>
</evidence>
<evidence type="ECO:0000313" key="19">
    <source>
        <dbReference type="EMBL" id="QSD62486.1"/>
    </source>
</evidence>
<evidence type="ECO:0000256" key="11">
    <source>
        <dbReference type="ARBA" id="ARBA00024006"/>
    </source>
</evidence>
<dbReference type="GO" id="GO:0005829">
    <property type="term" value="C:cytosol"/>
    <property type="evidence" value="ECO:0007669"/>
    <property type="project" value="TreeGrafter"/>
</dbReference>
<dbReference type="GO" id="GO:0004315">
    <property type="term" value="F:3-oxoacyl-[acyl-carrier-protein] synthase activity"/>
    <property type="evidence" value="ECO:0007669"/>
    <property type="project" value="UniProtKB-UniRule"/>
</dbReference>
<dbReference type="NCBIfam" id="NF005589">
    <property type="entry name" value="PRK07314.1"/>
    <property type="match status" value="1"/>
</dbReference>
<reference evidence="19" key="2">
    <citation type="journal article" date="2020" name="Mol. Microbiol.">
        <title>The CWPS Rubik's cube: Linking diversity of cell wall polysaccharide structures with the encoded biosynthetic machinery of selected Lactococcus lactis strains.</title>
        <authorList>
            <person name="Mahony J."/>
            <person name="Frantzen C."/>
            <person name="Vinogradov E."/>
            <person name="Sadovskaya I."/>
            <person name="Theodorou I."/>
            <person name="Kelleher P."/>
            <person name="Chapot-Chartier M.P."/>
            <person name="Cambillau C."/>
            <person name="Holo H."/>
            <person name="van Sinderen D."/>
        </authorList>
    </citation>
    <scope>NUCLEOTIDE SEQUENCE</scope>
    <source>
        <strain evidence="19">1196</strain>
    </source>
</reference>
<dbReference type="GO" id="GO:0006633">
    <property type="term" value="P:fatty acid biosynthetic process"/>
    <property type="evidence" value="ECO:0007669"/>
    <property type="project" value="UniProtKB-UniRule"/>
</dbReference>
<dbReference type="PANTHER" id="PTHR11712">
    <property type="entry name" value="POLYKETIDE SYNTHASE-RELATED"/>
    <property type="match status" value="1"/>
</dbReference>
<dbReference type="UniPathway" id="UPA00094"/>
<evidence type="ECO:0000256" key="14">
    <source>
        <dbReference type="PIRNR" id="PIRNR000447"/>
    </source>
</evidence>
<dbReference type="EMBL" id="CP015901">
    <property type="protein sequence ID" value="ARE22972.1"/>
    <property type="molecule type" value="Genomic_DNA"/>
</dbReference>
<dbReference type="Proteomes" id="UP000192161">
    <property type="component" value="Chromosome"/>
</dbReference>
<dbReference type="Gene3D" id="3.40.47.10">
    <property type="match status" value="2"/>
</dbReference>
<name>A0A1V0NTS5_LACLC</name>
<protein>
    <recommendedName>
        <fullName evidence="4 14">3-oxoacyl-[acyl-carrier-protein] synthase 2</fullName>
        <ecNumber evidence="3 14">2.3.1.179</ecNumber>
    </recommendedName>
</protein>
<reference evidence="18" key="3">
    <citation type="submission" date="2023-04" db="EMBL/GenBank/DDBJ databases">
        <authorList>
            <person name="McDonnell B."/>
        </authorList>
    </citation>
    <scope>NUCLEOTIDE SEQUENCE</scope>
    <source>
        <strain evidence="18">JM3</strain>
    </source>
</reference>
<dbReference type="EMBL" id="CP032148">
    <property type="protein sequence ID" value="QSD62486.1"/>
    <property type="molecule type" value="Genomic_DNA"/>
</dbReference>
<evidence type="ECO:0000256" key="13">
    <source>
        <dbReference type="ARBA" id="ARBA00047659"/>
    </source>
</evidence>
<dbReference type="InterPro" id="IPR016039">
    <property type="entry name" value="Thiolase-like"/>
</dbReference>
<sequence length="411" mass="42713">MTNRVVITGYGVVSAIGNSPEEFWNNLKAGKTGIGPITHFDAEATGISVAAEVKEFPFDKYFQKKDARRMDTFSLYAVYAALDAMEMSGITEENTNFDRLGCIMASGIGGLEQSQKNSQAIVAKGPRKGVAPLYVPLAIANMATGNVALRTGARGVSRAEVTACAAGANAIGSAFREIKHGYADAMIAGGAEAAICELGIAGFANLTALTKETDPEKACIPFDKNRSGFVMGEGSGVLILESLEHAQARGANILAEIVGYGNTNDAFHMTTPSGVGAENAIKLALEEAGASPADVDYVNAHGTSTHANEETESKAIHNVIGDKAYVSSTKALHGHALGATGAIEAVATVQALLNQYAPVNAGTTELDEGMTINVVLGEGKPAEINLALSQDFGFGGHNAVLAFKKWENAAE</sequence>
<dbReference type="InterPro" id="IPR020841">
    <property type="entry name" value="PKS_Beta-ketoAc_synthase_dom"/>
</dbReference>
<dbReference type="InterPro" id="IPR014030">
    <property type="entry name" value="Ketoacyl_synth_N"/>
</dbReference>
<dbReference type="CDD" id="cd00834">
    <property type="entry name" value="KAS_I_II"/>
    <property type="match status" value="1"/>
</dbReference>
<dbReference type="InterPro" id="IPR000794">
    <property type="entry name" value="Beta-ketoacyl_synthase"/>
</dbReference>
<evidence type="ECO:0000259" key="17">
    <source>
        <dbReference type="PROSITE" id="PS52004"/>
    </source>
</evidence>
<keyword evidence="7" id="KW-0276">Fatty acid metabolism</keyword>
<keyword evidence="6 14" id="KW-0808">Transferase</keyword>
<dbReference type="EC" id="2.3.1.179" evidence="3 14"/>
<evidence type="ECO:0000313" key="20">
    <source>
        <dbReference type="Proteomes" id="UP000192161"/>
    </source>
</evidence>
<comment type="catalytic activity">
    <reaction evidence="13 14">
        <text>a fatty acyl-[ACP] + malonyl-[ACP] + H(+) = a 3-oxoacyl-[ACP] + holo-[ACP] + CO2</text>
        <dbReference type="Rhea" id="RHEA:22836"/>
        <dbReference type="Rhea" id="RHEA-COMP:9623"/>
        <dbReference type="Rhea" id="RHEA-COMP:9685"/>
        <dbReference type="Rhea" id="RHEA-COMP:9916"/>
        <dbReference type="Rhea" id="RHEA-COMP:14125"/>
        <dbReference type="ChEBI" id="CHEBI:15378"/>
        <dbReference type="ChEBI" id="CHEBI:16526"/>
        <dbReference type="ChEBI" id="CHEBI:64479"/>
        <dbReference type="ChEBI" id="CHEBI:78449"/>
        <dbReference type="ChEBI" id="CHEBI:78776"/>
        <dbReference type="ChEBI" id="CHEBI:138651"/>
    </reaction>
</comment>
<evidence type="ECO:0000256" key="6">
    <source>
        <dbReference type="ARBA" id="ARBA00022679"/>
    </source>
</evidence>
<dbReference type="InterPro" id="IPR017568">
    <property type="entry name" value="3-oxoacyl-ACP_synth-2"/>
</dbReference>
<dbReference type="InterPro" id="IPR014031">
    <property type="entry name" value="Ketoacyl_synth_C"/>
</dbReference>
<comment type="similarity">
    <text evidence="2 14 16">Belongs to the thiolase-like superfamily. Beta-ketoacyl-ACP synthases family.</text>
</comment>
<evidence type="ECO:0000256" key="12">
    <source>
        <dbReference type="ARBA" id="ARBA00047318"/>
    </source>
</evidence>
<comment type="pathway">
    <text evidence="1 14">Lipid metabolism; fatty acid biosynthesis.</text>
</comment>